<evidence type="ECO:0000313" key="13">
    <source>
        <dbReference type="EMBL" id="AJH01486.1"/>
    </source>
</evidence>
<keyword evidence="5 10" id="KW-0963">Cytoplasm</keyword>
<evidence type="ECO:0000256" key="6">
    <source>
        <dbReference type="ARBA" id="ARBA00022679"/>
    </source>
</evidence>
<dbReference type="InterPro" id="IPR000766">
    <property type="entry name" value="GalP_uridyl_Trfase_II"/>
</dbReference>
<comment type="subcellular location">
    <subcellularLocation>
        <location evidence="2 10">Cytoplasm</location>
    </subcellularLocation>
</comment>
<reference evidence="14" key="1">
    <citation type="submission" date="2014-12" db="EMBL/GenBank/DDBJ databases">
        <title>Genome sequence of Clostridium beijerinckii strain 59B.</title>
        <authorList>
            <person name="Little G.T."/>
            <person name="Minton N.P."/>
        </authorList>
    </citation>
    <scope>NUCLEOTIDE SEQUENCE [LARGE SCALE GENOMIC DNA]</scope>
    <source>
        <strain evidence="14">59B</strain>
    </source>
</reference>
<keyword evidence="9 10" id="KW-0119">Carbohydrate metabolism</keyword>
<dbReference type="Proteomes" id="UP000031866">
    <property type="component" value="Chromosome"/>
</dbReference>
<dbReference type="NCBIfam" id="NF003629">
    <property type="entry name" value="PRK05270.1-2"/>
    <property type="match status" value="1"/>
</dbReference>
<gene>
    <name evidence="10" type="primary">galT</name>
    <name evidence="13" type="ORF">LF65_04957</name>
</gene>
<evidence type="ECO:0000256" key="4">
    <source>
        <dbReference type="ARBA" id="ARBA00008706"/>
    </source>
</evidence>
<comment type="pathway">
    <text evidence="3 10">Carbohydrate metabolism; galactose metabolism.</text>
</comment>
<dbReference type="EMBL" id="CP010086">
    <property type="protein sequence ID" value="AJH01486.1"/>
    <property type="molecule type" value="Genomic_DNA"/>
</dbReference>
<dbReference type="InterPro" id="IPR023425">
    <property type="entry name" value="GalP_uridyl_Trfase_II_CS"/>
</dbReference>
<evidence type="ECO:0000256" key="5">
    <source>
        <dbReference type="ARBA" id="ARBA00022490"/>
    </source>
</evidence>
<dbReference type="AlphaFoldDB" id="A0A0B5QKN3"/>
<accession>A0A0B5QKN3</accession>
<evidence type="ECO:0000313" key="14">
    <source>
        <dbReference type="Proteomes" id="UP000031866"/>
    </source>
</evidence>
<sequence length="499" mass="58056">MININHEISRLINFALKKNLINNNDIIYSTNMILGVLNLNEFEVCEVDETLETPTPILENILDYACENNLIEHTVTERDLFDTLIMNCVMPRPSEVINNFNTLYNISPTKATEYYYDLSISSNYIRKDRIDKNIIWKAPTEYGDLDITINLSKPEKDPRDIAKAKLIKSSSYPKCLLCKENEGFYGHINHPARQTHRIIPLDFDKQKYFLQYSPYTYYNEHCIILNSEHIPMKINKDTFRNLLIFTDILPHYFAGSNADLPIVGGSILSHDHYQGGHYTFAMEKAPIEKNYSVKNHEDVEIGRVKWPMSVVRLSSNDKDKLLDLADHILTSWRSYSDKSVNILSHTMDEPHNTITPIARKRNNKYELDLVLRNNRTSTEHPLGIFHPHSEVHHIKKENIGLIEVMGLAVLPARLKEELNVLKEYLINRKNNILDDEMVAKHSDWHKYLLEKYSNISQENVDSILKEEVGFKFLEVLYHSGVFKRNEKGFAAFDKFINIL</sequence>
<dbReference type="PANTHER" id="PTHR39191">
    <property type="entry name" value="GALACTOSE-1-PHOSPHATE URIDYLYLTRANSFERASE"/>
    <property type="match status" value="1"/>
</dbReference>
<feature type="domain" description="Galactose-1-phosphate uridyl transferase N-terminal" evidence="11">
    <location>
        <begin position="21"/>
        <end position="231"/>
    </location>
</feature>
<evidence type="ECO:0000256" key="3">
    <source>
        <dbReference type="ARBA" id="ARBA00004947"/>
    </source>
</evidence>
<proteinExistence type="inferred from homology"/>
<dbReference type="InterPro" id="IPR005849">
    <property type="entry name" value="GalP_Utransf_N"/>
</dbReference>
<dbReference type="NCBIfam" id="TIGR01239">
    <property type="entry name" value="galT_2"/>
    <property type="match status" value="1"/>
</dbReference>
<name>A0A0B5QKN3_CLOBE</name>
<dbReference type="GO" id="GO:0005737">
    <property type="term" value="C:cytoplasm"/>
    <property type="evidence" value="ECO:0007669"/>
    <property type="project" value="UniProtKB-SubCell"/>
</dbReference>
<keyword evidence="8 10" id="KW-0299">Galactose metabolism</keyword>
<dbReference type="RefSeq" id="WP_041899921.1">
    <property type="nucleotide sequence ID" value="NZ_CP010086.2"/>
</dbReference>
<comment type="similarity">
    <text evidence="4 10">Belongs to the galactose-1-phosphate uridylyltransferase type 2 family.</text>
</comment>
<dbReference type="Pfam" id="PF02744">
    <property type="entry name" value="GalP_UDP_tr_C"/>
    <property type="match status" value="1"/>
</dbReference>
<dbReference type="KEGG" id="cbei:LF65_04957"/>
<evidence type="ECO:0000256" key="10">
    <source>
        <dbReference type="HAMAP-Rule" id="MF_00571"/>
    </source>
</evidence>
<evidence type="ECO:0000256" key="2">
    <source>
        <dbReference type="ARBA" id="ARBA00004496"/>
    </source>
</evidence>
<dbReference type="OrthoDB" id="2293at2"/>
<keyword evidence="6 10" id="KW-0808">Transferase</keyword>
<feature type="domain" description="Galactose-1-phosphate uridyl transferase C-terminal" evidence="12">
    <location>
        <begin position="248"/>
        <end position="445"/>
    </location>
</feature>
<dbReference type="GO" id="GO:0008108">
    <property type="term" value="F:UDP-glucose:hexose-1-phosphate uridylyltransferase activity"/>
    <property type="evidence" value="ECO:0007669"/>
    <property type="project" value="UniProtKB-UniRule"/>
</dbReference>
<dbReference type="STRING" id="1520.LF65_04957"/>
<evidence type="ECO:0000256" key="7">
    <source>
        <dbReference type="ARBA" id="ARBA00022695"/>
    </source>
</evidence>
<dbReference type="HAMAP" id="MF_00571">
    <property type="entry name" value="GalP_UDP_trans"/>
    <property type="match status" value="1"/>
</dbReference>
<dbReference type="InterPro" id="IPR005850">
    <property type="entry name" value="GalP_Utransf_C"/>
</dbReference>
<comment type="catalytic activity">
    <reaction evidence="1 10">
        <text>alpha-D-galactose 1-phosphate + UDP-alpha-D-glucose = alpha-D-glucose 1-phosphate + UDP-alpha-D-galactose</text>
        <dbReference type="Rhea" id="RHEA:13989"/>
        <dbReference type="ChEBI" id="CHEBI:58336"/>
        <dbReference type="ChEBI" id="CHEBI:58601"/>
        <dbReference type="ChEBI" id="CHEBI:58885"/>
        <dbReference type="ChEBI" id="CHEBI:66914"/>
        <dbReference type="EC" id="2.7.7.12"/>
    </reaction>
</comment>
<dbReference type="EC" id="2.7.7.12" evidence="10"/>
<dbReference type="Pfam" id="PF01087">
    <property type="entry name" value="GalP_UDP_transf"/>
    <property type="match status" value="1"/>
</dbReference>
<evidence type="ECO:0000259" key="12">
    <source>
        <dbReference type="Pfam" id="PF02744"/>
    </source>
</evidence>
<evidence type="ECO:0000256" key="8">
    <source>
        <dbReference type="ARBA" id="ARBA00023144"/>
    </source>
</evidence>
<protein>
    <recommendedName>
        <fullName evidence="10">Galactose-1-phosphate uridylyltransferase</fullName>
        <shortName evidence="10">Gal-1-P uridylyltransferase</shortName>
        <ecNumber evidence="10">2.7.7.12</ecNumber>
    </recommendedName>
    <alternativeName>
        <fullName evidence="10">UDP-glucose--hexose-1-phosphate uridylyltransferase</fullName>
    </alternativeName>
</protein>
<dbReference type="PIRSF" id="PIRSF006005">
    <property type="entry name" value="GalT_BS"/>
    <property type="match status" value="1"/>
</dbReference>
<organism evidence="13 14">
    <name type="scientific">Clostridium beijerinckii</name>
    <name type="common">Clostridium MP</name>
    <dbReference type="NCBI Taxonomy" id="1520"/>
    <lineage>
        <taxon>Bacteria</taxon>
        <taxon>Bacillati</taxon>
        <taxon>Bacillota</taxon>
        <taxon>Clostridia</taxon>
        <taxon>Eubacteriales</taxon>
        <taxon>Clostridiaceae</taxon>
        <taxon>Clostridium</taxon>
    </lineage>
</organism>
<keyword evidence="7 10" id="KW-0548">Nucleotidyltransferase</keyword>
<evidence type="ECO:0000256" key="9">
    <source>
        <dbReference type="ARBA" id="ARBA00023277"/>
    </source>
</evidence>
<dbReference type="PANTHER" id="PTHR39191:SF1">
    <property type="entry name" value="DUF4922 DOMAIN-CONTAINING PROTEIN"/>
    <property type="match status" value="1"/>
</dbReference>
<evidence type="ECO:0000256" key="1">
    <source>
        <dbReference type="ARBA" id="ARBA00001107"/>
    </source>
</evidence>
<dbReference type="PROSITE" id="PS01163">
    <property type="entry name" value="GAL_P_UDP_TRANSF_II"/>
    <property type="match status" value="1"/>
</dbReference>
<evidence type="ECO:0000259" key="11">
    <source>
        <dbReference type="Pfam" id="PF01087"/>
    </source>
</evidence>
<dbReference type="GO" id="GO:0006012">
    <property type="term" value="P:galactose metabolic process"/>
    <property type="evidence" value="ECO:0007669"/>
    <property type="project" value="UniProtKB-UniRule"/>
</dbReference>
<dbReference type="UniPathway" id="UPA00214"/>